<feature type="signal peptide" evidence="1">
    <location>
        <begin position="1"/>
        <end position="19"/>
    </location>
</feature>
<name>A0A0Q0JNC4_VIBMT</name>
<keyword evidence="1" id="KW-0732">Signal</keyword>
<reference evidence="2 3" key="1">
    <citation type="journal article" date="2015" name="Genome Biol. Evol.">
        <title>The Dynamics of Genetic Interactions between Vibrio metoecus and Vibrio cholerae, Two Close Relatives Co-Occurring in the Environment.</title>
        <authorList>
            <person name="Orata F.D."/>
            <person name="Kirchberger P.C."/>
            <person name="Meheust R."/>
            <person name="Barlow E.J."/>
            <person name="Tarr C.L."/>
            <person name="Boucher Y."/>
        </authorList>
    </citation>
    <scope>NUCLEOTIDE SEQUENCE [LARGE SCALE GENOMIC DNA]</scope>
    <source>
        <strain evidence="2 3">08-2459</strain>
    </source>
</reference>
<protein>
    <submittedName>
        <fullName evidence="2">Ribonuclease</fullName>
    </submittedName>
</protein>
<evidence type="ECO:0000256" key="1">
    <source>
        <dbReference type="SAM" id="SignalP"/>
    </source>
</evidence>
<dbReference type="Pfam" id="PF11355">
    <property type="entry name" value="DUF3157"/>
    <property type="match status" value="1"/>
</dbReference>
<dbReference type="InterPro" id="IPR021501">
    <property type="entry name" value="DUF3157"/>
</dbReference>
<dbReference type="EMBL" id="LCUF01000033">
    <property type="protein sequence ID" value="KQA22592.1"/>
    <property type="molecule type" value="Genomic_DNA"/>
</dbReference>
<accession>A0A0Q0JNC4</accession>
<proteinExistence type="predicted"/>
<feature type="chain" id="PRO_5006181940" evidence="1">
    <location>
        <begin position="20"/>
        <end position="182"/>
    </location>
</feature>
<dbReference type="AlphaFoldDB" id="A0A0Q0JNC4"/>
<dbReference type="Proteomes" id="UP000053724">
    <property type="component" value="Unassembled WGS sequence"/>
</dbReference>
<gene>
    <name evidence="2" type="ORF">AAY55_16695</name>
</gene>
<comment type="caution">
    <text evidence="2">The sequence shown here is derived from an EMBL/GenBank/DDBJ whole genome shotgun (WGS) entry which is preliminary data.</text>
</comment>
<sequence length="182" mass="20240">MKRLVWAVGLASLTLQAFATEILQLKDGRSVQLNDDFTWHYVSENPAGSTTSMAIVPVIPQPTLSTVTVKVGDNRPILQLSDSGVDVVLSNPRYEQGKLKLDSAITNQSSQAVIAVRLTVRVQDAQGVWCDEQEVTVWQSIKRMAETYLRPHTSVAGKPLEFIVDQQPEYPLHVTIQQVETR</sequence>
<evidence type="ECO:0000313" key="2">
    <source>
        <dbReference type="EMBL" id="KQA22592.1"/>
    </source>
</evidence>
<organism evidence="2 3">
    <name type="scientific">Vibrio metoecus</name>
    <dbReference type="NCBI Taxonomy" id="1481663"/>
    <lineage>
        <taxon>Bacteria</taxon>
        <taxon>Pseudomonadati</taxon>
        <taxon>Pseudomonadota</taxon>
        <taxon>Gammaproteobacteria</taxon>
        <taxon>Vibrionales</taxon>
        <taxon>Vibrionaceae</taxon>
        <taxon>Vibrio</taxon>
    </lineage>
</organism>
<evidence type="ECO:0000313" key="3">
    <source>
        <dbReference type="Proteomes" id="UP000053724"/>
    </source>
</evidence>
<dbReference type="PATRIC" id="fig|1481663.8.peg.3443"/>
<dbReference type="RefSeq" id="WP_055028386.1">
    <property type="nucleotide sequence ID" value="NZ_CP035688.1"/>
</dbReference>